<sequence length="247" mass="27065">MAGVSGILRKEQEQWEEADKNLQDAFHDLNALMAKAKDMVVLAEKIRSKLLGGSGGQSMVDEEEPGSKQEMQDWLLSVGITSPVTKESAGALYHQQLSRQLADFVKVPLQRSGGMLAMVDAYCLFNRARGTELISPEDLLQACSIWEKLDVPFRMRKFDSGVLVIQSKEDSDGQVFAKLVILIKTPEALKVGISASDAARAFGMAPALAKEYLLTAENQGAYQLLVVLKAFLSILFYFALRCCSPSG</sequence>
<organism evidence="1 2">
    <name type="scientific">Diphasiastrum complanatum</name>
    <name type="common">Issler's clubmoss</name>
    <name type="synonym">Lycopodium complanatum</name>
    <dbReference type="NCBI Taxonomy" id="34168"/>
    <lineage>
        <taxon>Eukaryota</taxon>
        <taxon>Viridiplantae</taxon>
        <taxon>Streptophyta</taxon>
        <taxon>Embryophyta</taxon>
        <taxon>Tracheophyta</taxon>
        <taxon>Lycopodiopsida</taxon>
        <taxon>Lycopodiales</taxon>
        <taxon>Lycopodiaceae</taxon>
        <taxon>Lycopodioideae</taxon>
        <taxon>Diphasiastrum</taxon>
    </lineage>
</organism>
<proteinExistence type="predicted"/>
<protein>
    <submittedName>
        <fullName evidence="1">Uncharacterized protein</fullName>
    </submittedName>
</protein>
<evidence type="ECO:0000313" key="2">
    <source>
        <dbReference type="Proteomes" id="UP001162992"/>
    </source>
</evidence>
<dbReference type="EMBL" id="CM055092">
    <property type="protein sequence ID" value="KAJ7569599.1"/>
    <property type="molecule type" value="Genomic_DNA"/>
</dbReference>
<evidence type="ECO:0000313" key="1">
    <source>
        <dbReference type="EMBL" id="KAJ7569599.1"/>
    </source>
</evidence>
<comment type="caution">
    <text evidence="1">The sequence shown here is derived from an EMBL/GenBank/DDBJ whole genome shotgun (WGS) entry which is preliminary data.</text>
</comment>
<keyword evidence="2" id="KW-1185">Reference proteome</keyword>
<accession>A0ACC2ET09</accession>
<reference evidence="2" key="1">
    <citation type="journal article" date="2024" name="Proc. Natl. Acad. Sci. U.S.A.">
        <title>Extraordinary preservation of gene collinearity over three hundred million years revealed in homosporous lycophytes.</title>
        <authorList>
            <person name="Li C."/>
            <person name="Wickell D."/>
            <person name="Kuo L.Y."/>
            <person name="Chen X."/>
            <person name="Nie B."/>
            <person name="Liao X."/>
            <person name="Peng D."/>
            <person name="Ji J."/>
            <person name="Jenkins J."/>
            <person name="Williams M."/>
            <person name="Shu S."/>
            <person name="Plott C."/>
            <person name="Barry K."/>
            <person name="Rajasekar S."/>
            <person name="Grimwood J."/>
            <person name="Han X."/>
            <person name="Sun S."/>
            <person name="Hou Z."/>
            <person name="He W."/>
            <person name="Dai G."/>
            <person name="Sun C."/>
            <person name="Schmutz J."/>
            <person name="Leebens-Mack J.H."/>
            <person name="Li F.W."/>
            <person name="Wang L."/>
        </authorList>
    </citation>
    <scope>NUCLEOTIDE SEQUENCE [LARGE SCALE GENOMIC DNA]</scope>
    <source>
        <strain evidence="2">cv. PW_Plant_1</strain>
    </source>
</reference>
<gene>
    <name evidence="1" type="ORF">O6H91_01G085500</name>
</gene>
<name>A0ACC2ET09_DIPCM</name>
<dbReference type="Proteomes" id="UP001162992">
    <property type="component" value="Chromosome 1"/>
</dbReference>